<dbReference type="Pfam" id="PF02265">
    <property type="entry name" value="S1-P1_nuclease"/>
    <property type="match status" value="1"/>
</dbReference>
<dbReference type="EMBL" id="JACIDR010000005">
    <property type="protein sequence ID" value="MBB3974391.1"/>
    <property type="molecule type" value="Genomic_DNA"/>
</dbReference>
<keyword evidence="8" id="KW-1185">Reference proteome</keyword>
<evidence type="ECO:0000313" key="8">
    <source>
        <dbReference type="Proteomes" id="UP000528964"/>
    </source>
</evidence>
<gene>
    <name evidence="7" type="ORF">GGR24_003072</name>
</gene>
<accession>A0A7W6D0C6</accession>
<proteinExistence type="predicted"/>
<keyword evidence="2" id="KW-0479">Metal-binding</keyword>
<keyword evidence="6" id="KW-0325">Glycoprotein</keyword>
<protein>
    <recommendedName>
        <fullName evidence="9">S1/P1 Nuclease</fullName>
    </recommendedName>
</protein>
<reference evidence="7 8" key="1">
    <citation type="submission" date="2020-08" db="EMBL/GenBank/DDBJ databases">
        <title>Genomic Encyclopedia of Type Strains, Phase IV (KMG-IV): sequencing the most valuable type-strain genomes for metagenomic binning, comparative biology and taxonomic classification.</title>
        <authorList>
            <person name="Goeker M."/>
        </authorList>
    </citation>
    <scope>NUCLEOTIDE SEQUENCE [LARGE SCALE GENOMIC DNA]</scope>
    <source>
        <strain evidence="7 8">DSM 25481</strain>
    </source>
</reference>
<evidence type="ECO:0008006" key="9">
    <source>
        <dbReference type="Google" id="ProtNLM"/>
    </source>
</evidence>
<dbReference type="GO" id="GO:0006308">
    <property type="term" value="P:DNA catabolic process"/>
    <property type="evidence" value="ECO:0007669"/>
    <property type="project" value="InterPro"/>
</dbReference>
<evidence type="ECO:0000256" key="2">
    <source>
        <dbReference type="ARBA" id="ARBA00022723"/>
    </source>
</evidence>
<evidence type="ECO:0000256" key="6">
    <source>
        <dbReference type="ARBA" id="ARBA00023180"/>
    </source>
</evidence>
<keyword evidence="5" id="KW-1015">Disulfide bond</keyword>
<dbReference type="SUPFAM" id="SSF48537">
    <property type="entry name" value="Phospholipase C/P1 nuclease"/>
    <property type="match status" value="1"/>
</dbReference>
<dbReference type="PANTHER" id="PTHR33146">
    <property type="entry name" value="ENDONUCLEASE 4"/>
    <property type="match status" value="1"/>
</dbReference>
<name>A0A7W6D0C6_9HYPH</name>
<comment type="caution">
    <text evidence="7">The sequence shown here is derived from an EMBL/GenBank/DDBJ whole genome shotgun (WGS) entry which is preliminary data.</text>
</comment>
<evidence type="ECO:0000256" key="5">
    <source>
        <dbReference type="ARBA" id="ARBA00023157"/>
    </source>
</evidence>
<dbReference type="CDD" id="cd11010">
    <property type="entry name" value="S1-P1_nuclease"/>
    <property type="match status" value="1"/>
</dbReference>
<keyword evidence="1" id="KW-0540">Nuclease</keyword>
<evidence type="ECO:0000313" key="7">
    <source>
        <dbReference type="EMBL" id="MBB3974391.1"/>
    </source>
</evidence>
<dbReference type="Proteomes" id="UP000528964">
    <property type="component" value="Unassembled WGS sequence"/>
</dbReference>
<dbReference type="GO" id="GO:0016788">
    <property type="term" value="F:hydrolase activity, acting on ester bonds"/>
    <property type="evidence" value="ECO:0007669"/>
    <property type="project" value="InterPro"/>
</dbReference>
<dbReference type="PANTHER" id="PTHR33146:SF26">
    <property type="entry name" value="ENDONUCLEASE 4"/>
    <property type="match status" value="1"/>
</dbReference>
<evidence type="ECO:0000256" key="3">
    <source>
        <dbReference type="ARBA" id="ARBA00022759"/>
    </source>
</evidence>
<keyword evidence="4" id="KW-0378">Hydrolase</keyword>
<keyword evidence="3" id="KW-0255">Endonuclease</keyword>
<evidence type="ECO:0000256" key="1">
    <source>
        <dbReference type="ARBA" id="ARBA00022722"/>
    </source>
</evidence>
<dbReference type="InterPro" id="IPR003154">
    <property type="entry name" value="S1/P1nuclease"/>
</dbReference>
<evidence type="ECO:0000256" key="4">
    <source>
        <dbReference type="ARBA" id="ARBA00022801"/>
    </source>
</evidence>
<organism evidence="7 8">
    <name type="scientific">Hansschlegelia beijingensis</name>
    <dbReference type="NCBI Taxonomy" id="1133344"/>
    <lineage>
        <taxon>Bacteria</taxon>
        <taxon>Pseudomonadati</taxon>
        <taxon>Pseudomonadota</taxon>
        <taxon>Alphaproteobacteria</taxon>
        <taxon>Hyphomicrobiales</taxon>
        <taxon>Methylopilaceae</taxon>
        <taxon>Hansschlegelia</taxon>
    </lineage>
</organism>
<dbReference type="GO" id="GO:0003676">
    <property type="term" value="F:nucleic acid binding"/>
    <property type="evidence" value="ECO:0007669"/>
    <property type="project" value="InterPro"/>
</dbReference>
<dbReference type="GO" id="GO:0004519">
    <property type="term" value="F:endonuclease activity"/>
    <property type="evidence" value="ECO:0007669"/>
    <property type="project" value="UniProtKB-KW"/>
</dbReference>
<dbReference type="Gene3D" id="1.10.575.10">
    <property type="entry name" value="P1 Nuclease"/>
    <property type="match status" value="1"/>
</dbReference>
<dbReference type="GO" id="GO:0046872">
    <property type="term" value="F:metal ion binding"/>
    <property type="evidence" value="ECO:0007669"/>
    <property type="project" value="UniProtKB-KW"/>
</dbReference>
<dbReference type="RefSeq" id="WP_183396231.1">
    <property type="nucleotide sequence ID" value="NZ_JACIDR010000005.1"/>
</dbReference>
<dbReference type="InterPro" id="IPR008947">
    <property type="entry name" value="PLipase_C/P1_nuclease_dom_sf"/>
</dbReference>
<sequence>MRTLIVVLSVLVSSPGWCWGVKGHRAVAFEAQGLLTPAAQAEVERLLSLEGARNLAEVSTWADEVKGQGGAEGPMHTVRLPLDHSPYDPNSINCTRHECLVKAIQADLAVLGDRSKPDQDRLTALKYVVHFVAEIHQPLHASADKGRQWVIYRGKPVIMHKVWDTSLLVTQERNPKRLAERLMANAPAVEAARARSNAIDPAAWAEESRDVARDFIFSGPYGIDRREGRRRGEAQPLPDDYYEKAMPIVEERLRLAGLRLATTLNKTLR</sequence>
<dbReference type="AlphaFoldDB" id="A0A7W6D0C6"/>